<dbReference type="PANTHER" id="PTHR30483">
    <property type="entry name" value="LEUCINE-SPECIFIC-BINDING PROTEIN"/>
    <property type="match status" value="1"/>
</dbReference>
<name>A0A1G2MFG5_9BACT</name>
<dbReference type="EMBL" id="MHRJ01000022">
    <property type="protein sequence ID" value="OHA22646.1"/>
    <property type="molecule type" value="Genomic_DNA"/>
</dbReference>
<evidence type="ECO:0000313" key="4">
    <source>
        <dbReference type="EMBL" id="OHA22646.1"/>
    </source>
</evidence>
<evidence type="ECO:0000313" key="5">
    <source>
        <dbReference type="Proteomes" id="UP000176493"/>
    </source>
</evidence>
<gene>
    <name evidence="4" type="ORF">A2W52_04315</name>
</gene>
<dbReference type="Gene3D" id="3.40.50.2300">
    <property type="match status" value="2"/>
</dbReference>
<evidence type="ECO:0000256" key="2">
    <source>
        <dbReference type="ARBA" id="ARBA00022729"/>
    </source>
</evidence>
<accession>A0A1G2MFG5</accession>
<dbReference type="InterPro" id="IPR051010">
    <property type="entry name" value="BCAA_transport"/>
</dbReference>
<feature type="domain" description="Leucine-binding protein" evidence="3">
    <location>
        <begin position="7"/>
        <end position="264"/>
    </location>
</feature>
<reference evidence="4 5" key="1">
    <citation type="journal article" date="2016" name="Nat. Commun.">
        <title>Thousands of microbial genomes shed light on interconnected biogeochemical processes in an aquifer system.</title>
        <authorList>
            <person name="Anantharaman K."/>
            <person name="Brown C.T."/>
            <person name="Hug L.A."/>
            <person name="Sharon I."/>
            <person name="Castelle C.J."/>
            <person name="Probst A.J."/>
            <person name="Thomas B.C."/>
            <person name="Singh A."/>
            <person name="Wilkins M.J."/>
            <person name="Karaoz U."/>
            <person name="Brodie E.L."/>
            <person name="Williams K.H."/>
            <person name="Hubbard S.S."/>
            <person name="Banfield J.F."/>
        </authorList>
    </citation>
    <scope>NUCLEOTIDE SEQUENCE [LARGE SCALE GENOMIC DNA]</scope>
</reference>
<dbReference type="InterPro" id="IPR028082">
    <property type="entry name" value="Peripla_BP_I"/>
</dbReference>
<dbReference type="Pfam" id="PF13458">
    <property type="entry name" value="Peripla_BP_6"/>
    <property type="match status" value="1"/>
</dbReference>
<keyword evidence="2" id="KW-0732">Signal</keyword>
<evidence type="ECO:0000256" key="1">
    <source>
        <dbReference type="ARBA" id="ARBA00010062"/>
    </source>
</evidence>
<dbReference type="InterPro" id="IPR028081">
    <property type="entry name" value="Leu-bd"/>
</dbReference>
<sequence length="276" mass="30523">MTLFLTIGSQVAATIGPKARTDKLMNFELTAVTPVYADGSVFTCRAALTVDPSAQLLAGYIEEERLNRIALFVTNDEQGESYETKLSALVLPFAEIVRRERYQLTDIDFRTQITRIKASKPDALLVIAPGQHAPRILQQLRELGFNRPLLSNNWTIKNPFLTDLSLANGVVFTDYQYQMDEPSSGNTMRNDFVQHFRETYREDPPIVAATAYDALNLIASAVNQGITDASSVASFISRTKDYPGASGDWTFNSDCEASQGAVLRVVKNGQFVPLGE</sequence>
<organism evidence="4 5">
    <name type="scientific">Candidatus Taylorbacteria bacterium RIFCSPHIGHO2_02_49_25</name>
    <dbReference type="NCBI Taxonomy" id="1802305"/>
    <lineage>
        <taxon>Bacteria</taxon>
        <taxon>Candidatus Tayloriibacteriota</taxon>
    </lineage>
</organism>
<dbReference type="SUPFAM" id="SSF53822">
    <property type="entry name" value="Periplasmic binding protein-like I"/>
    <property type="match status" value="1"/>
</dbReference>
<comment type="similarity">
    <text evidence="1">Belongs to the leucine-binding protein family.</text>
</comment>
<dbReference type="PANTHER" id="PTHR30483:SF6">
    <property type="entry name" value="PERIPLASMIC BINDING PROTEIN OF ABC TRANSPORTER FOR NATURAL AMINO ACIDS"/>
    <property type="match status" value="1"/>
</dbReference>
<protein>
    <recommendedName>
        <fullName evidence="3">Leucine-binding protein domain-containing protein</fullName>
    </recommendedName>
</protein>
<dbReference type="AlphaFoldDB" id="A0A1G2MFG5"/>
<dbReference type="Proteomes" id="UP000176493">
    <property type="component" value="Unassembled WGS sequence"/>
</dbReference>
<evidence type="ECO:0000259" key="3">
    <source>
        <dbReference type="Pfam" id="PF13458"/>
    </source>
</evidence>
<proteinExistence type="inferred from homology"/>
<comment type="caution">
    <text evidence="4">The sequence shown here is derived from an EMBL/GenBank/DDBJ whole genome shotgun (WGS) entry which is preliminary data.</text>
</comment>